<name>A0A8T0HQI9_CERPU</name>
<protein>
    <submittedName>
        <fullName evidence="2">Uncharacterized protein</fullName>
    </submittedName>
</protein>
<feature type="compositionally biased region" description="Acidic residues" evidence="1">
    <location>
        <begin position="23"/>
        <end position="54"/>
    </location>
</feature>
<feature type="compositionally biased region" description="Polar residues" evidence="1">
    <location>
        <begin position="68"/>
        <end position="77"/>
    </location>
</feature>
<organism evidence="2 3">
    <name type="scientific">Ceratodon purpureus</name>
    <name type="common">Fire moss</name>
    <name type="synonym">Dicranum purpureum</name>
    <dbReference type="NCBI Taxonomy" id="3225"/>
    <lineage>
        <taxon>Eukaryota</taxon>
        <taxon>Viridiplantae</taxon>
        <taxon>Streptophyta</taxon>
        <taxon>Embryophyta</taxon>
        <taxon>Bryophyta</taxon>
        <taxon>Bryophytina</taxon>
        <taxon>Bryopsida</taxon>
        <taxon>Dicranidae</taxon>
        <taxon>Pseudoditrichales</taxon>
        <taxon>Ditrichaceae</taxon>
        <taxon>Ceratodon</taxon>
    </lineage>
</organism>
<gene>
    <name evidence="2" type="ORF">KC19_VG157500</name>
</gene>
<dbReference type="EMBL" id="CM026426">
    <property type="protein sequence ID" value="KAG0573202.1"/>
    <property type="molecule type" value="Genomic_DNA"/>
</dbReference>
<keyword evidence="3" id="KW-1185">Reference proteome</keyword>
<sequence>MKAARNAAKIKKMDRLTANGGVAEDDDDSWDPLVDEDSFNILWDEADTNDDSEAPTELHSSAAEVDENPTSIKNATPGSKVGDAEIQDTQEEKGTPSHATENFVWSSRLDAVARSIGRELNAVKQTVEGMVSWREGVDVHMESISKKLDLLLNVMLPTRRSAPSTLTELHQENNTNTNPITQGGYPSILSDPAECPTGIISRTQLTGY</sequence>
<reference evidence="2" key="1">
    <citation type="submission" date="2020-06" db="EMBL/GenBank/DDBJ databases">
        <title>WGS assembly of Ceratodon purpureus strain R40.</title>
        <authorList>
            <person name="Carey S.B."/>
            <person name="Jenkins J."/>
            <person name="Shu S."/>
            <person name="Lovell J.T."/>
            <person name="Sreedasyam A."/>
            <person name="Maumus F."/>
            <person name="Tiley G.P."/>
            <person name="Fernandez-Pozo N."/>
            <person name="Barry K."/>
            <person name="Chen C."/>
            <person name="Wang M."/>
            <person name="Lipzen A."/>
            <person name="Daum C."/>
            <person name="Saski C.A."/>
            <person name="Payton A.C."/>
            <person name="Mcbreen J.C."/>
            <person name="Conrad R.E."/>
            <person name="Kollar L.M."/>
            <person name="Olsson S."/>
            <person name="Huttunen S."/>
            <person name="Landis J.B."/>
            <person name="Wickett N.J."/>
            <person name="Johnson M.G."/>
            <person name="Rensing S.A."/>
            <person name="Grimwood J."/>
            <person name="Schmutz J."/>
            <person name="Mcdaniel S.F."/>
        </authorList>
    </citation>
    <scope>NUCLEOTIDE SEQUENCE</scope>
    <source>
        <strain evidence="2">R40</strain>
    </source>
</reference>
<feature type="region of interest" description="Disordered" evidence="1">
    <location>
        <begin position="1"/>
        <end position="100"/>
    </location>
</feature>
<evidence type="ECO:0000256" key="1">
    <source>
        <dbReference type="SAM" id="MobiDB-lite"/>
    </source>
</evidence>
<dbReference type="AlphaFoldDB" id="A0A8T0HQI9"/>
<evidence type="ECO:0000313" key="3">
    <source>
        <dbReference type="Proteomes" id="UP000822688"/>
    </source>
</evidence>
<dbReference type="Proteomes" id="UP000822688">
    <property type="component" value="Chromosome V"/>
</dbReference>
<accession>A0A8T0HQI9</accession>
<proteinExistence type="predicted"/>
<evidence type="ECO:0000313" key="2">
    <source>
        <dbReference type="EMBL" id="KAG0573202.1"/>
    </source>
</evidence>
<comment type="caution">
    <text evidence="2">The sequence shown here is derived from an EMBL/GenBank/DDBJ whole genome shotgun (WGS) entry which is preliminary data.</text>
</comment>